<dbReference type="EMBL" id="BRYB01005205">
    <property type="protein sequence ID" value="GMI21676.1"/>
    <property type="molecule type" value="Genomic_DNA"/>
</dbReference>
<dbReference type="Gene3D" id="1.20.5.110">
    <property type="match status" value="1"/>
</dbReference>
<sequence length="137" mass="14966">DLAQLAQGLSTLKDMSLTINSSLASQNEIIDSLDAASDAANERMRRVVRRAGRLNGRAGWKDAAVWSAWVTVKAVVAGRPFLLGVRGERFLLVEEARARFSGRLRDCVVWGHHKRPAYNAAGLRSAATGCYLGVNTW</sequence>
<organism evidence="2 3">
    <name type="scientific">Tetraparma gracilis</name>
    <dbReference type="NCBI Taxonomy" id="2962635"/>
    <lineage>
        <taxon>Eukaryota</taxon>
        <taxon>Sar</taxon>
        <taxon>Stramenopiles</taxon>
        <taxon>Ochrophyta</taxon>
        <taxon>Bolidophyceae</taxon>
        <taxon>Parmales</taxon>
        <taxon>Triparmaceae</taxon>
        <taxon>Tetraparma</taxon>
    </lineage>
</organism>
<dbReference type="SUPFAM" id="SSF58038">
    <property type="entry name" value="SNARE fusion complex"/>
    <property type="match status" value="1"/>
</dbReference>
<protein>
    <recommendedName>
        <fullName evidence="1">t-SNARE coiled-coil homology domain-containing protein</fullName>
    </recommendedName>
</protein>
<dbReference type="InterPro" id="IPR000727">
    <property type="entry name" value="T_SNARE_dom"/>
</dbReference>
<evidence type="ECO:0000313" key="2">
    <source>
        <dbReference type="EMBL" id="GMI21676.1"/>
    </source>
</evidence>
<feature type="non-terminal residue" evidence="2">
    <location>
        <position position="1"/>
    </location>
</feature>
<dbReference type="Proteomes" id="UP001165060">
    <property type="component" value="Unassembled WGS sequence"/>
</dbReference>
<feature type="domain" description="T-SNARE coiled-coil homology" evidence="1">
    <location>
        <begin position="1"/>
        <end position="54"/>
    </location>
</feature>
<comment type="caution">
    <text evidence="2">The sequence shown here is derived from an EMBL/GenBank/DDBJ whole genome shotgun (WGS) entry which is preliminary data.</text>
</comment>
<feature type="non-terminal residue" evidence="2">
    <location>
        <position position="137"/>
    </location>
</feature>
<evidence type="ECO:0000259" key="1">
    <source>
        <dbReference type="PROSITE" id="PS50192"/>
    </source>
</evidence>
<evidence type="ECO:0000313" key="3">
    <source>
        <dbReference type="Proteomes" id="UP001165060"/>
    </source>
</evidence>
<gene>
    <name evidence="2" type="ORF">TeGR_g3919</name>
</gene>
<accession>A0ABQ6M8Q1</accession>
<reference evidence="2 3" key="1">
    <citation type="journal article" date="2023" name="Commun. Biol.">
        <title>Genome analysis of Parmales, the sister group of diatoms, reveals the evolutionary specialization of diatoms from phago-mixotrophs to photoautotrophs.</title>
        <authorList>
            <person name="Ban H."/>
            <person name="Sato S."/>
            <person name="Yoshikawa S."/>
            <person name="Yamada K."/>
            <person name="Nakamura Y."/>
            <person name="Ichinomiya M."/>
            <person name="Sato N."/>
            <person name="Blanc-Mathieu R."/>
            <person name="Endo H."/>
            <person name="Kuwata A."/>
            <person name="Ogata H."/>
        </authorList>
    </citation>
    <scope>NUCLEOTIDE SEQUENCE [LARGE SCALE GENOMIC DNA]</scope>
</reference>
<proteinExistence type="predicted"/>
<dbReference type="CDD" id="cd15841">
    <property type="entry name" value="SNARE_Qc"/>
    <property type="match status" value="1"/>
</dbReference>
<dbReference type="PROSITE" id="PS50192">
    <property type="entry name" value="T_SNARE"/>
    <property type="match status" value="1"/>
</dbReference>
<name>A0ABQ6M8Q1_9STRA</name>
<keyword evidence="3" id="KW-1185">Reference proteome</keyword>